<sequence length="639" mass="73081">MTSSLNVTSLGDALGLSPPQTTDDSAMEPIASSARTVTPPQKKRRHIRGVARDDKSRECKFMQLPLELLNIIFEILVPYPRYLIALTRCNKYLQQVLLDDASEKLWVASRNSFFPNPPQLPNGLGFTEAQYTFLLFSDGVCEVCQNQTMVKYASFSLQLRLCARTECRTRIVQPGILTQIKKKPQPDELSKAVRRLERGNPLFSQGVLVCRSREWSQKQRKFREDPEVFASWPLMTVYNEFFDKVYEWARNQERVAHSFISGNTSITSVLAEKYGATNGDLKSIPCYKALFRECADLRVKLEPEALERIANETRTGLQRMKERGQNRSYEKNYEVLRTKMWEHYSLLQGDQAIKPFPSWRTFFRLPVIASYVELLTQEKLPQSQLIEQIEAQDFLDTIRSQIDKWVTSSRENLLETLGLVATSDPGDVLSILEWPTSRFRCSACKNIPSWSDDGSFDFLGVCAHNCRSPDKEGKSWEWKASNFVKDEKASRAMEMVLQACQTRAGDPRCTSVLESIGARILCQSCEPAVVMRSESVPGHAHRHDDMKVKLLPEAEALQIRKHPLIPGLSKHLSALGKLPKDRDVRMRNIFVCLHCQESDKPRLFTMHGLRSHVMIKHAFQDLRDEDYYTQGTIDLGDAN</sequence>
<evidence type="ECO:0000313" key="1">
    <source>
        <dbReference type="EMBL" id="TFK73466.1"/>
    </source>
</evidence>
<evidence type="ECO:0000313" key="2">
    <source>
        <dbReference type="Proteomes" id="UP000308600"/>
    </source>
</evidence>
<protein>
    <submittedName>
        <fullName evidence="1">Uncharacterized protein</fullName>
    </submittedName>
</protein>
<accession>A0ACD3B6D0</accession>
<dbReference type="EMBL" id="ML208275">
    <property type="protein sequence ID" value="TFK73466.1"/>
    <property type="molecule type" value="Genomic_DNA"/>
</dbReference>
<dbReference type="Proteomes" id="UP000308600">
    <property type="component" value="Unassembled WGS sequence"/>
</dbReference>
<reference evidence="1 2" key="1">
    <citation type="journal article" date="2019" name="Nat. Ecol. Evol.">
        <title>Megaphylogeny resolves global patterns of mushroom evolution.</title>
        <authorList>
            <person name="Varga T."/>
            <person name="Krizsan K."/>
            <person name="Foldi C."/>
            <person name="Dima B."/>
            <person name="Sanchez-Garcia M."/>
            <person name="Sanchez-Ramirez S."/>
            <person name="Szollosi G.J."/>
            <person name="Szarkandi J.G."/>
            <person name="Papp V."/>
            <person name="Albert L."/>
            <person name="Andreopoulos W."/>
            <person name="Angelini C."/>
            <person name="Antonin V."/>
            <person name="Barry K.W."/>
            <person name="Bougher N.L."/>
            <person name="Buchanan P."/>
            <person name="Buyck B."/>
            <person name="Bense V."/>
            <person name="Catcheside P."/>
            <person name="Chovatia M."/>
            <person name="Cooper J."/>
            <person name="Damon W."/>
            <person name="Desjardin D."/>
            <person name="Finy P."/>
            <person name="Geml J."/>
            <person name="Haridas S."/>
            <person name="Hughes K."/>
            <person name="Justo A."/>
            <person name="Karasinski D."/>
            <person name="Kautmanova I."/>
            <person name="Kiss B."/>
            <person name="Kocsube S."/>
            <person name="Kotiranta H."/>
            <person name="LaButti K.M."/>
            <person name="Lechner B.E."/>
            <person name="Liimatainen K."/>
            <person name="Lipzen A."/>
            <person name="Lukacs Z."/>
            <person name="Mihaltcheva S."/>
            <person name="Morgado L.N."/>
            <person name="Niskanen T."/>
            <person name="Noordeloos M.E."/>
            <person name="Ohm R.A."/>
            <person name="Ortiz-Santana B."/>
            <person name="Ovrebo C."/>
            <person name="Racz N."/>
            <person name="Riley R."/>
            <person name="Savchenko A."/>
            <person name="Shiryaev A."/>
            <person name="Soop K."/>
            <person name="Spirin V."/>
            <person name="Szebenyi C."/>
            <person name="Tomsovsky M."/>
            <person name="Tulloss R.E."/>
            <person name="Uehling J."/>
            <person name="Grigoriev I.V."/>
            <person name="Vagvolgyi C."/>
            <person name="Papp T."/>
            <person name="Martin F.M."/>
            <person name="Miettinen O."/>
            <person name="Hibbett D.S."/>
            <person name="Nagy L.G."/>
        </authorList>
    </citation>
    <scope>NUCLEOTIDE SEQUENCE [LARGE SCALE GENOMIC DNA]</scope>
    <source>
        <strain evidence="1 2">NL-1719</strain>
    </source>
</reference>
<keyword evidence="2" id="KW-1185">Reference proteome</keyword>
<organism evidence="1 2">
    <name type="scientific">Pluteus cervinus</name>
    <dbReference type="NCBI Taxonomy" id="181527"/>
    <lineage>
        <taxon>Eukaryota</taxon>
        <taxon>Fungi</taxon>
        <taxon>Dikarya</taxon>
        <taxon>Basidiomycota</taxon>
        <taxon>Agaricomycotina</taxon>
        <taxon>Agaricomycetes</taxon>
        <taxon>Agaricomycetidae</taxon>
        <taxon>Agaricales</taxon>
        <taxon>Pluteineae</taxon>
        <taxon>Pluteaceae</taxon>
        <taxon>Pluteus</taxon>
    </lineage>
</organism>
<gene>
    <name evidence="1" type="ORF">BDN72DRAFT_790782</name>
</gene>
<name>A0ACD3B6D0_9AGAR</name>
<proteinExistence type="predicted"/>